<dbReference type="Pfam" id="PF02229">
    <property type="entry name" value="PC4"/>
    <property type="match status" value="1"/>
</dbReference>
<gene>
    <name evidence="2" type="ORF">A6F65_02167</name>
</gene>
<dbReference type="GO" id="GO:0006355">
    <property type="term" value="P:regulation of DNA-templated transcription"/>
    <property type="evidence" value="ECO:0007669"/>
    <property type="project" value="InterPro"/>
</dbReference>
<dbReference type="GO" id="GO:0003677">
    <property type="term" value="F:DNA binding"/>
    <property type="evidence" value="ECO:0007669"/>
    <property type="project" value="InterPro"/>
</dbReference>
<protein>
    <recommendedName>
        <fullName evidence="1">Transcriptional coactivator p15 (PC4) C-terminal domain-containing protein</fullName>
    </recommendedName>
</protein>
<dbReference type="Proteomes" id="UP000092698">
    <property type="component" value="Chromosome"/>
</dbReference>
<dbReference type="RefSeq" id="WP_067788558.1">
    <property type="nucleotide sequence ID" value="NZ_CP016545.1"/>
</dbReference>
<proteinExistence type="predicted"/>
<dbReference type="Gene3D" id="2.30.31.10">
    <property type="entry name" value="Transcriptional Coactivator Pc4, Chain A"/>
    <property type="match status" value="1"/>
</dbReference>
<reference evidence="2 3" key="1">
    <citation type="submission" date="2016-07" db="EMBL/GenBank/DDBJ databases">
        <title>Complete genome sequence of Altererythrobacter namhicola JCM 16345T, containing esterase-encoding genes.</title>
        <authorList>
            <person name="Cheng H."/>
            <person name="Wu Y.-H."/>
            <person name="Jian S.-L."/>
            <person name="Huo Y.-Y."/>
            <person name="Wang C.-S."/>
            <person name="Xu X.-W."/>
        </authorList>
    </citation>
    <scope>NUCLEOTIDE SEQUENCE [LARGE SCALE GENOMIC DNA]</scope>
    <source>
        <strain evidence="2 3">JCM 16345</strain>
    </source>
</reference>
<dbReference type="EMBL" id="CP016545">
    <property type="protein sequence ID" value="ANU08453.1"/>
    <property type="molecule type" value="Genomic_DNA"/>
</dbReference>
<dbReference type="InterPro" id="IPR003173">
    <property type="entry name" value="PC4_C"/>
</dbReference>
<dbReference type="STRING" id="645517.A6F65_02167"/>
<keyword evidence="3" id="KW-1185">Reference proteome</keyword>
<dbReference type="InterPro" id="IPR009044">
    <property type="entry name" value="ssDNA-bd_transcriptional_reg"/>
</dbReference>
<feature type="domain" description="Transcriptional coactivator p15 (PC4) C-terminal" evidence="1">
    <location>
        <begin position="27"/>
        <end position="65"/>
    </location>
</feature>
<evidence type="ECO:0000313" key="2">
    <source>
        <dbReference type="EMBL" id="ANU08453.1"/>
    </source>
</evidence>
<sequence>MSGLPGFTDAPVWELARFDGRLIAGEREFRGKRFFELRLWAGEHGDKPTQKGVTLPTEQVRALADALQSYADRRDAIAPNVPA</sequence>
<accession>A0A1C7DAY2</accession>
<evidence type="ECO:0000259" key="1">
    <source>
        <dbReference type="Pfam" id="PF02229"/>
    </source>
</evidence>
<dbReference type="KEGG" id="anh:A6F65_02167"/>
<dbReference type="AlphaFoldDB" id="A0A1C7DAY2"/>
<evidence type="ECO:0000313" key="3">
    <source>
        <dbReference type="Proteomes" id="UP000092698"/>
    </source>
</evidence>
<organism evidence="2 3">
    <name type="scientific">Paraurantiacibacter namhicola</name>
    <dbReference type="NCBI Taxonomy" id="645517"/>
    <lineage>
        <taxon>Bacteria</taxon>
        <taxon>Pseudomonadati</taxon>
        <taxon>Pseudomonadota</taxon>
        <taxon>Alphaproteobacteria</taxon>
        <taxon>Sphingomonadales</taxon>
        <taxon>Erythrobacteraceae</taxon>
        <taxon>Paraurantiacibacter</taxon>
    </lineage>
</organism>
<dbReference type="SUPFAM" id="SSF54447">
    <property type="entry name" value="ssDNA-binding transcriptional regulator domain"/>
    <property type="match status" value="1"/>
</dbReference>
<name>A0A1C7DAY2_9SPHN</name>